<evidence type="ECO:0000313" key="3">
    <source>
        <dbReference type="Proteomes" id="UP001055153"/>
    </source>
</evidence>
<sequence length="314" mass="33582">MATLPQATGGFNRCGCAMSVHGPCDLAGSAIACAGKRAPTGGPAPAIRTALSPPGCGRKAGPITDRDQADSEVTLHASYSVILDRLQQRLAVRSRHGRRRAGCAIRHSLPLRSSIGRPDATCYAISNRRMTFNKRQMRREDRSDSDRSGSAGRLDGLGSEYEGHEGGRTRRVRDVAGRPARSAARSQGARSAALDHDSWWRDPDASMDRGLPHQDVTGRQPGPSPRTVRAAGRRILDRAATAAAPSRPEWPTARGPSRDLHGCAGIPADPAPMRPVGSAIPWRSMPSGRTPRPSWTNGLPPKRHARANKCASKT</sequence>
<organism evidence="2 3">
    <name type="scientific">Methylobacterium isbiliense</name>
    <dbReference type="NCBI Taxonomy" id="315478"/>
    <lineage>
        <taxon>Bacteria</taxon>
        <taxon>Pseudomonadati</taxon>
        <taxon>Pseudomonadota</taxon>
        <taxon>Alphaproteobacteria</taxon>
        <taxon>Hyphomicrobiales</taxon>
        <taxon>Methylobacteriaceae</taxon>
        <taxon>Methylobacterium</taxon>
    </lineage>
</organism>
<dbReference type="Proteomes" id="UP001055153">
    <property type="component" value="Unassembled WGS sequence"/>
</dbReference>
<protein>
    <submittedName>
        <fullName evidence="2">Uncharacterized protein</fullName>
    </submittedName>
</protein>
<keyword evidence="3" id="KW-1185">Reference proteome</keyword>
<gene>
    <name evidence="2" type="ORF">GMJLKIPL_3273</name>
</gene>
<comment type="caution">
    <text evidence="2">The sequence shown here is derived from an EMBL/GenBank/DDBJ whole genome shotgun (WGS) entry which is preliminary data.</text>
</comment>
<name>A0ABQ4SHI1_9HYPH</name>
<proteinExistence type="predicted"/>
<feature type="compositionally biased region" description="Basic and acidic residues" evidence="1">
    <location>
        <begin position="193"/>
        <end position="212"/>
    </location>
</feature>
<feature type="compositionally biased region" description="Basic and acidic residues" evidence="1">
    <location>
        <begin position="161"/>
        <end position="176"/>
    </location>
</feature>
<feature type="region of interest" description="Disordered" evidence="1">
    <location>
        <begin position="133"/>
        <end position="314"/>
    </location>
</feature>
<evidence type="ECO:0000313" key="2">
    <source>
        <dbReference type="EMBL" id="GJE01343.1"/>
    </source>
</evidence>
<accession>A0ABQ4SHI1</accession>
<dbReference type="EMBL" id="BPQQ01000036">
    <property type="protein sequence ID" value="GJE01343.1"/>
    <property type="molecule type" value="Genomic_DNA"/>
</dbReference>
<feature type="compositionally biased region" description="Basic and acidic residues" evidence="1">
    <location>
        <begin position="138"/>
        <end position="147"/>
    </location>
</feature>
<feature type="compositionally biased region" description="Low complexity" evidence="1">
    <location>
        <begin position="177"/>
        <end position="192"/>
    </location>
</feature>
<reference evidence="2" key="1">
    <citation type="journal article" date="2021" name="Front. Microbiol.">
        <title>Comprehensive Comparative Genomics and Phenotyping of Methylobacterium Species.</title>
        <authorList>
            <person name="Alessa O."/>
            <person name="Ogura Y."/>
            <person name="Fujitani Y."/>
            <person name="Takami H."/>
            <person name="Hayashi T."/>
            <person name="Sahin N."/>
            <person name="Tani A."/>
        </authorList>
    </citation>
    <scope>NUCLEOTIDE SEQUENCE</scope>
    <source>
        <strain evidence="2">DSM 17168</strain>
    </source>
</reference>
<reference evidence="2" key="2">
    <citation type="submission" date="2021-08" db="EMBL/GenBank/DDBJ databases">
        <authorList>
            <person name="Tani A."/>
            <person name="Ola A."/>
            <person name="Ogura Y."/>
            <person name="Katsura K."/>
            <person name="Hayashi T."/>
        </authorList>
    </citation>
    <scope>NUCLEOTIDE SEQUENCE</scope>
    <source>
        <strain evidence="2">DSM 17168</strain>
    </source>
</reference>
<evidence type="ECO:0000256" key="1">
    <source>
        <dbReference type="SAM" id="MobiDB-lite"/>
    </source>
</evidence>